<keyword evidence="4" id="KW-1185">Reference proteome</keyword>
<feature type="domain" description="Retrotransposon gag" evidence="2">
    <location>
        <begin position="76"/>
        <end position="138"/>
    </location>
</feature>
<gene>
    <name evidence="3" type="ORF">CRG98_019960</name>
</gene>
<accession>A0A2I0JTM7</accession>
<reference evidence="3 4" key="1">
    <citation type="submission" date="2017-11" db="EMBL/GenBank/DDBJ databases">
        <title>De-novo sequencing of pomegranate (Punica granatum L.) genome.</title>
        <authorList>
            <person name="Akparov Z."/>
            <person name="Amiraslanov A."/>
            <person name="Hajiyeva S."/>
            <person name="Abbasov M."/>
            <person name="Kaur K."/>
            <person name="Hamwieh A."/>
            <person name="Solovyev V."/>
            <person name="Salamov A."/>
            <person name="Braich B."/>
            <person name="Kosarev P."/>
            <person name="Mahmoud A."/>
            <person name="Hajiyev E."/>
            <person name="Babayeva S."/>
            <person name="Izzatullayeva V."/>
            <person name="Mammadov A."/>
            <person name="Mammadov A."/>
            <person name="Sharifova S."/>
            <person name="Ojaghi J."/>
            <person name="Eynullazada K."/>
            <person name="Bayramov B."/>
            <person name="Abdulazimova A."/>
            <person name="Shahmuradov I."/>
        </authorList>
    </citation>
    <scope>NUCLEOTIDE SEQUENCE [LARGE SCALE GENOMIC DNA]</scope>
    <source>
        <strain evidence="4">cv. AG2017</strain>
        <tissue evidence="3">Leaf</tissue>
    </source>
</reference>
<comment type="caution">
    <text evidence="3">The sequence shown here is derived from an EMBL/GenBank/DDBJ whole genome shotgun (WGS) entry which is preliminary data.</text>
</comment>
<feature type="region of interest" description="Disordered" evidence="1">
    <location>
        <begin position="232"/>
        <end position="267"/>
    </location>
</feature>
<feature type="compositionally biased region" description="Low complexity" evidence="1">
    <location>
        <begin position="232"/>
        <end position="244"/>
    </location>
</feature>
<feature type="region of interest" description="Disordered" evidence="1">
    <location>
        <begin position="208"/>
        <end position="227"/>
    </location>
</feature>
<evidence type="ECO:0000256" key="1">
    <source>
        <dbReference type="SAM" id="MobiDB-lite"/>
    </source>
</evidence>
<dbReference type="EMBL" id="PGOL01001256">
    <property type="protein sequence ID" value="PKI59654.1"/>
    <property type="molecule type" value="Genomic_DNA"/>
</dbReference>
<proteinExistence type="predicted"/>
<dbReference type="Pfam" id="PF03732">
    <property type="entry name" value="Retrotrans_gag"/>
    <property type="match status" value="1"/>
</dbReference>
<name>A0A2I0JTM7_PUNGR</name>
<dbReference type="AlphaFoldDB" id="A0A2I0JTM7"/>
<feature type="region of interest" description="Disordered" evidence="1">
    <location>
        <begin position="147"/>
        <end position="197"/>
    </location>
</feature>
<dbReference type="Proteomes" id="UP000233551">
    <property type="component" value="Unassembled WGS sequence"/>
</dbReference>
<protein>
    <recommendedName>
        <fullName evidence="2">Retrotransposon gag domain-containing protein</fullName>
    </recommendedName>
</protein>
<evidence type="ECO:0000313" key="4">
    <source>
        <dbReference type="Proteomes" id="UP000233551"/>
    </source>
</evidence>
<dbReference type="PANTHER" id="PTHR33223:SF8">
    <property type="entry name" value="OS04G0172440 PROTEIN"/>
    <property type="match status" value="1"/>
</dbReference>
<evidence type="ECO:0000313" key="3">
    <source>
        <dbReference type="EMBL" id="PKI59654.1"/>
    </source>
</evidence>
<evidence type="ECO:0000259" key="2">
    <source>
        <dbReference type="Pfam" id="PF03732"/>
    </source>
</evidence>
<dbReference type="InterPro" id="IPR005162">
    <property type="entry name" value="Retrotrans_gag_dom"/>
</dbReference>
<feature type="compositionally biased region" description="Low complexity" evidence="1">
    <location>
        <begin position="251"/>
        <end position="261"/>
    </location>
</feature>
<dbReference type="PANTHER" id="PTHR33223">
    <property type="entry name" value="CCHC-TYPE DOMAIN-CONTAINING PROTEIN"/>
    <property type="match status" value="1"/>
</dbReference>
<organism evidence="3 4">
    <name type="scientific">Punica granatum</name>
    <name type="common">Pomegranate</name>
    <dbReference type="NCBI Taxonomy" id="22663"/>
    <lineage>
        <taxon>Eukaryota</taxon>
        <taxon>Viridiplantae</taxon>
        <taxon>Streptophyta</taxon>
        <taxon>Embryophyta</taxon>
        <taxon>Tracheophyta</taxon>
        <taxon>Spermatophyta</taxon>
        <taxon>Magnoliopsida</taxon>
        <taxon>eudicotyledons</taxon>
        <taxon>Gunneridae</taxon>
        <taxon>Pentapetalae</taxon>
        <taxon>rosids</taxon>
        <taxon>malvids</taxon>
        <taxon>Myrtales</taxon>
        <taxon>Lythraceae</taxon>
        <taxon>Punica</taxon>
    </lineage>
</organism>
<sequence length="267" mass="30526">MEETIRALQAGMSRLDHGDFNWNLFPGMRLPLKIKIPDFKRYDGTKDPSHHLRHYQRKMLQYWDYEEFIIQTFQDSLMGPALDWFMTLKAQDISTWADLSQKFLDQYRFCAETPPTLLKLSTMEMKENQAFEAYATEWRGKAAKHIPPISEIQQKEGEAPRKQAAGTSRRTKDATISAVNPGHQPQKQFSVNYAPAPSAPQAYARPVHYLPPYQPQQTHYSAPPFVILPQLPQQQALVQSRAPASRPPQPAQRTPAPQTRQGNATPS</sequence>